<dbReference type="GO" id="GO:0003978">
    <property type="term" value="F:UDP-glucose 4-epimerase activity"/>
    <property type="evidence" value="ECO:0007669"/>
    <property type="project" value="UniProtKB-UniRule"/>
</dbReference>
<evidence type="ECO:0000256" key="8">
    <source>
        <dbReference type="ARBA" id="ARBA00023235"/>
    </source>
</evidence>
<dbReference type="Proteomes" id="UP000011866">
    <property type="component" value="Chromosome"/>
</dbReference>
<keyword evidence="9" id="KW-0119">Carbohydrate metabolism</keyword>
<evidence type="ECO:0000256" key="4">
    <source>
        <dbReference type="ARBA" id="ARBA00007637"/>
    </source>
</evidence>
<evidence type="ECO:0000313" key="12">
    <source>
        <dbReference type="Proteomes" id="UP000011866"/>
    </source>
</evidence>
<dbReference type="PANTHER" id="PTHR43725">
    <property type="entry name" value="UDP-GLUCOSE 4-EPIMERASE"/>
    <property type="match status" value="1"/>
</dbReference>
<dbReference type="HOGENOM" id="CLU_007383_1_10_6"/>
<dbReference type="GO" id="GO:0006012">
    <property type="term" value="P:galactose metabolic process"/>
    <property type="evidence" value="ECO:0007669"/>
    <property type="project" value="UniProtKB-UniPathway"/>
</dbReference>
<gene>
    <name evidence="11" type="ORF">TOL_2264</name>
</gene>
<dbReference type="KEGG" id="tol:TOL_2264"/>
<evidence type="ECO:0000313" key="11">
    <source>
        <dbReference type="EMBL" id="CCU72667.1"/>
    </source>
</evidence>
<dbReference type="eggNOG" id="COG1087">
    <property type="taxonomic scope" value="Bacteria"/>
</dbReference>
<comment type="cofactor">
    <cofactor evidence="2 9">
        <name>NAD(+)</name>
        <dbReference type="ChEBI" id="CHEBI:57540"/>
    </cofactor>
</comment>
<accession>M5DTC2</accession>
<name>M5DTC2_9GAMM</name>
<evidence type="ECO:0000259" key="10">
    <source>
        <dbReference type="Pfam" id="PF16363"/>
    </source>
</evidence>
<dbReference type="AlphaFoldDB" id="M5DTC2"/>
<dbReference type="STRING" id="187493.CN03_06950"/>
<protein>
    <recommendedName>
        <fullName evidence="6 9">UDP-glucose 4-epimerase</fullName>
        <ecNumber evidence="5 9">5.1.3.2</ecNumber>
    </recommendedName>
</protein>
<dbReference type="InterPro" id="IPR016040">
    <property type="entry name" value="NAD(P)-bd_dom"/>
</dbReference>
<dbReference type="NCBIfam" id="TIGR01179">
    <property type="entry name" value="galE"/>
    <property type="match status" value="1"/>
</dbReference>
<dbReference type="Pfam" id="PF16363">
    <property type="entry name" value="GDP_Man_Dehyd"/>
    <property type="match status" value="1"/>
</dbReference>
<organism evidence="11 12">
    <name type="scientific">Thalassolituus oleivorans MIL-1</name>
    <dbReference type="NCBI Taxonomy" id="1298593"/>
    <lineage>
        <taxon>Bacteria</taxon>
        <taxon>Pseudomonadati</taxon>
        <taxon>Pseudomonadota</taxon>
        <taxon>Gammaproteobacteria</taxon>
        <taxon>Oceanospirillales</taxon>
        <taxon>Oceanospirillaceae</taxon>
        <taxon>Thalassolituus</taxon>
    </lineage>
</organism>
<sequence>MMATILVTGGAGYIGSHTCIELLEAGYDVVVVDNLSNSSPESLARVEKITGKTVTFIEGDVRDRKLLGRVFTGNQIHAAIHFAGLKAVGESCQMPLAYYDNNLNSTLGLAQVMEEFGVKNLVFSSSATVYGDPEQLPLTETMPLSATNPYGRSKLIIEEMLRDLPEADKLSNATTPWAVILLRYFNPVGSHKSGLIGEDPKGIPNNLMPYISQVAVGRRDQLSVFGGDYNTVDGTGVRDYIHVVDLAKGHVKAVDNLLGATPVSGVEAFNLGTGDGVSVLQLVNAFAEGNSVPVPYTIVDRRPGDVAACYANAEKALDILGWKTELSLTDMVVDTWNWQKQNPNGYSL</sequence>
<evidence type="ECO:0000256" key="2">
    <source>
        <dbReference type="ARBA" id="ARBA00001911"/>
    </source>
</evidence>
<comment type="catalytic activity">
    <reaction evidence="1 9">
        <text>UDP-alpha-D-glucose = UDP-alpha-D-galactose</text>
        <dbReference type="Rhea" id="RHEA:22168"/>
        <dbReference type="ChEBI" id="CHEBI:58885"/>
        <dbReference type="ChEBI" id="CHEBI:66914"/>
        <dbReference type="EC" id="5.1.3.2"/>
    </reaction>
</comment>
<proteinExistence type="inferred from homology"/>
<dbReference type="PATRIC" id="fig|1298593.3.peg.2172"/>
<dbReference type="Gene3D" id="3.40.50.720">
    <property type="entry name" value="NAD(P)-binding Rossmann-like Domain"/>
    <property type="match status" value="1"/>
</dbReference>
<dbReference type="InterPro" id="IPR005886">
    <property type="entry name" value="UDP_G4E"/>
</dbReference>
<evidence type="ECO:0000256" key="9">
    <source>
        <dbReference type="RuleBase" id="RU366046"/>
    </source>
</evidence>
<dbReference type="CDD" id="cd05247">
    <property type="entry name" value="UDP_G4E_1_SDR_e"/>
    <property type="match status" value="1"/>
</dbReference>
<dbReference type="NCBIfam" id="NF007956">
    <property type="entry name" value="PRK10675.1"/>
    <property type="match status" value="1"/>
</dbReference>
<dbReference type="GeneID" id="79177067"/>
<evidence type="ECO:0000256" key="1">
    <source>
        <dbReference type="ARBA" id="ARBA00000083"/>
    </source>
</evidence>
<evidence type="ECO:0000256" key="5">
    <source>
        <dbReference type="ARBA" id="ARBA00013189"/>
    </source>
</evidence>
<dbReference type="Gene3D" id="3.90.25.10">
    <property type="entry name" value="UDP-galactose 4-epimerase, domain 1"/>
    <property type="match status" value="1"/>
</dbReference>
<dbReference type="PRINTS" id="PR01713">
    <property type="entry name" value="NUCEPIMERASE"/>
</dbReference>
<comment type="similarity">
    <text evidence="4 9">Belongs to the NAD(P)-dependent epimerase/dehydratase family.</text>
</comment>
<dbReference type="EC" id="5.1.3.2" evidence="5 9"/>
<feature type="domain" description="NAD(P)-binding" evidence="10">
    <location>
        <begin position="6"/>
        <end position="334"/>
    </location>
</feature>
<dbReference type="UniPathway" id="UPA00214"/>
<keyword evidence="7 9" id="KW-0520">NAD</keyword>
<reference evidence="11 12" key="1">
    <citation type="journal article" date="2013" name="Genome Announc.">
        <title>Genome Sequence of Thalassolituus oleivorans MIL-1 (DSM 14913T).</title>
        <authorList>
            <person name="Golyshin P.N."/>
            <person name="Werner J."/>
            <person name="Chernikova T.N."/>
            <person name="Tran H."/>
            <person name="Ferrer M."/>
            <person name="Yakimov M.M."/>
            <person name="Teeling H."/>
            <person name="Golyshina O.V."/>
        </authorList>
    </citation>
    <scope>NUCLEOTIDE SEQUENCE [LARGE SCALE GENOMIC DNA]</scope>
    <source>
        <strain evidence="11 12">MIL-1</strain>
    </source>
</reference>
<keyword evidence="12" id="KW-1185">Reference proteome</keyword>
<evidence type="ECO:0000256" key="6">
    <source>
        <dbReference type="ARBA" id="ARBA00018569"/>
    </source>
</evidence>
<evidence type="ECO:0000256" key="3">
    <source>
        <dbReference type="ARBA" id="ARBA00004947"/>
    </source>
</evidence>
<dbReference type="RefSeq" id="WP_015487385.1">
    <property type="nucleotide sequence ID" value="NC_020888.1"/>
</dbReference>
<dbReference type="EMBL" id="HF680312">
    <property type="protein sequence ID" value="CCU72667.1"/>
    <property type="molecule type" value="Genomic_DNA"/>
</dbReference>
<dbReference type="InterPro" id="IPR036291">
    <property type="entry name" value="NAD(P)-bd_dom_sf"/>
</dbReference>
<comment type="subunit">
    <text evidence="9">Homodimer.</text>
</comment>
<comment type="pathway">
    <text evidence="3 9">Carbohydrate metabolism; galactose metabolism.</text>
</comment>
<dbReference type="GO" id="GO:0005829">
    <property type="term" value="C:cytosol"/>
    <property type="evidence" value="ECO:0007669"/>
    <property type="project" value="TreeGrafter"/>
</dbReference>
<dbReference type="PANTHER" id="PTHR43725:SF47">
    <property type="entry name" value="UDP-GLUCOSE 4-EPIMERASE"/>
    <property type="match status" value="1"/>
</dbReference>
<dbReference type="SUPFAM" id="SSF51735">
    <property type="entry name" value="NAD(P)-binding Rossmann-fold domains"/>
    <property type="match status" value="1"/>
</dbReference>
<keyword evidence="8 9" id="KW-0413">Isomerase</keyword>
<evidence type="ECO:0000256" key="7">
    <source>
        <dbReference type="ARBA" id="ARBA00023027"/>
    </source>
</evidence>